<dbReference type="EMBL" id="KI517537">
    <property type="protein sequence ID" value="ESQ37912.1"/>
    <property type="molecule type" value="Genomic_DNA"/>
</dbReference>
<dbReference type="GO" id="GO:0003924">
    <property type="term" value="F:GTPase activity"/>
    <property type="evidence" value="ECO:0007669"/>
    <property type="project" value="InterPro"/>
</dbReference>
<dbReference type="GO" id="GO:0005525">
    <property type="term" value="F:GTP binding"/>
    <property type="evidence" value="ECO:0007669"/>
    <property type="project" value="UniProtKB-KW"/>
</dbReference>
<dbReference type="GO" id="GO:0046872">
    <property type="term" value="F:metal ion binding"/>
    <property type="evidence" value="ECO:0007669"/>
    <property type="project" value="UniProtKB-KW"/>
</dbReference>
<keyword evidence="8" id="KW-0378">Hydrolase</keyword>
<dbReference type="OMA" id="NMDNIAF"/>
<evidence type="ECO:0000256" key="7">
    <source>
        <dbReference type="ARBA" id="ARBA00022741"/>
    </source>
</evidence>
<dbReference type="FunFam" id="3.40.50.300:FF:000413">
    <property type="entry name" value="Translocase of chloroplast 120, chloroplastic"/>
    <property type="match status" value="1"/>
</dbReference>
<feature type="compositionally biased region" description="Polar residues" evidence="17">
    <location>
        <begin position="18"/>
        <end position="29"/>
    </location>
</feature>
<keyword evidence="5" id="KW-0812">Transmembrane</keyword>
<dbReference type="SUPFAM" id="SSF52540">
    <property type="entry name" value="P-loop containing nucleoside triphosphate hydrolases"/>
    <property type="match status" value="1"/>
</dbReference>
<feature type="region of interest" description="Disordered" evidence="17">
    <location>
        <begin position="124"/>
        <end position="165"/>
    </location>
</feature>
<evidence type="ECO:0000256" key="2">
    <source>
        <dbReference type="ARBA" id="ARBA00022448"/>
    </source>
</evidence>
<feature type="region of interest" description="Disordered" evidence="17">
    <location>
        <begin position="590"/>
        <end position="622"/>
    </location>
</feature>
<feature type="compositionally biased region" description="Acidic residues" evidence="17">
    <location>
        <begin position="600"/>
        <end position="609"/>
    </location>
</feature>
<evidence type="ECO:0000256" key="11">
    <source>
        <dbReference type="ARBA" id="ARBA00022927"/>
    </source>
</evidence>
<evidence type="ECO:0000259" key="18">
    <source>
        <dbReference type="PROSITE" id="PS51720"/>
    </source>
</evidence>
<dbReference type="InterPro" id="IPR024283">
    <property type="entry name" value="TOC159_MAD"/>
</dbReference>
<evidence type="ECO:0000256" key="4">
    <source>
        <dbReference type="ARBA" id="ARBA00022640"/>
    </source>
</evidence>
<keyword evidence="4" id="KW-0934">Plastid</keyword>
<protein>
    <recommendedName>
        <fullName evidence="18">AIG1-type G domain-containing protein</fullName>
    </recommendedName>
</protein>
<evidence type="ECO:0000256" key="16">
    <source>
        <dbReference type="ARBA" id="ARBA00023775"/>
    </source>
</evidence>
<keyword evidence="9" id="KW-1002">Plastid outer membrane</keyword>
<dbReference type="Gene3D" id="3.40.50.300">
    <property type="entry name" value="P-loop containing nucleotide triphosphate hydrolases"/>
    <property type="match status" value="1"/>
</dbReference>
<organism evidence="19 20">
    <name type="scientific">Eutrema salsugineum</name>
    <name type="common">Saltwater cress</name>
    <name type="synonym">Sisymbrium salsugineum</name>
    <dbReference type="NCBI Taxonomy" id="72664"/>
    <lineage>
        <taxon>Eukaryota</taxon>
        <taxon>Viridiplantae</taxon>
        <taxon>Streptophyta</taxon>
        <taxon>Embryophyta</taxon>
        <taxon>Tracheophyta</taxon>
        <taxon>Spermatophyta</taxon>
        <taxon>Magnoliopsida</taxon>
        <taxon>eudicotyledons</taxon>
        <taxon>Gunneridae</taxon>
        <taxon>Pentapetalae</taxon>
        <taxon>rosids</taxon>
        <taxon>malvids</taxon>
        <taxon>Brassicales</taxon>
        <taxon>Brassicaceae</taxon>
        <taxon>Eutremeae</taxon>
        <taxon>Eutrema</taxon>
    </lineage>
</organism>
<dbReference type="Proteomes" id="UP000030689">
    <property type="component" value="Unassembled WGS sequence"/>
</dbReference>
<keyword evidence="7" id="KW-0547">Nucleotide-binding</keyword>
<dbReference type="NCBIfam" id="TIGR00993">
    <property type="entry name" value="3a0901s04IAP86"/>
    <property type="match status" value="1"/>
</dbReference>
<evidence type="ECO:0000256" key="5">
    <source>
        <dbReference type="ARBA" id="ARBA00022692"/>
    </source>
</evidence>
<evidence type="ECO:0000313" key="20">
    <source>
        <dbReference type="Proteomes" id="UP000030689"/>
    </source>
</evidence>
<feature type="domain" description="AIG1-type G" evidence="18">
    <location>
        <begin position="256"/>
        <end position="489"/>
    </location>
</feature>
<comment type="similarity">
    <text evidence="16">Belongs to the TRAFAC class TrmE-Era-EngA-EngB-Septin-like GTPase superfamily. AIG1/Toc34/Toc159-like paraseptin GTPase family. TOC159 subfamily.</text>
</comment>
<feature type="region of interest" description="Disordered" evidence="17">
    <location>
        <begin position="1"/>
        <end position="106"/>
    </location>
</feature>
<gene>
    <name evidence="19" type="ORF">EUTSA_v10029135mg</name>
</gene>
<keyword evidence="20" id="KW-1185">Reference proteome</keyword>
<dbReference type="OrthoDB" id="8954335at2759"/>
<name>V4L6H7_EUTSA</name>
<feature type="compositionally biased region" description="Polar residues" evidence="17">
    <location>
        <begin position="40"/>
        <end position="53"/>
    </location>
</feature>
<evidence type="ECO:0000256" key="10">
    <source>
        <dbReference type="ARBA" id="ARBA00022842"/>
    </source>
</evidence>
<evidence type="ECO:0000256" key="15">
    <source>
        <dbReference type="ARBA" id="ARBA00023766"/>
    </source>
</evidence>
<keyword evidence="6" id="KW-0479">Metal-binding</keyword>
<dbReference type="GO" id="GO:0009707">
    <property type="term" value="C:chloroplast outer membrane"/>
    <property type="evidence" value="ECO:0007669"/>
    <property type="project" value="UniProtKB-SubCell"/>
</dbReference>
<keyword evidence="3" id="KW-0150">Chloroplast</keyword>
<feature type="compositionally biased region" description="Basic and acidic residues" evidence="17">
    <location>
        <begin position="590"/>
        <end position="599"/>
    </location>
</feature>
<evidence type="ECO:0000256" key="14">
    <source>
        <dbReference type="ARBA" id="ARBA00023136"/>
    </source>
</evidence>
<evidence type="ECO:0000256" key="8">
    <source>
        <dbReference type="ARBA" id="ARBA00022801"/>
    </source>
</evidence>
<evidence type="ECO:0000256" key="6">
    <source>
        <dbReference type="ARBA" id="ARBA00022723"/>
    </source>
</evidence>
<dbReference type="InterPro" id="IPR006703">
    <property type="entry name" value="G_AIG1"/>
</dbReference>
<reference evidence="19 20" key="1">
    <citation type="journal article" date="2013" name="Front. Plant Sci.">
        <title>The Reference Genome of the Halophytic Plant Eutrema salsugineum.</title>
        <authorList>
            <person name="Yang R."/>
            <person name="Jarvis D.E."/>
            <person name="Chen H."/>
            <person name="Beilstein M.A."/>
            <person name="Grimwood J."/>
            <person name="Jenkins J."/>
            <person name="Shu S."/>
            <person name="Prochnik S."/>
            <person name="Xin M."/>
            <person name="Ma C."/>
            <person name="Schmutz J."/>
            <person name="Wing R.A."/>
            <person name="Mitchell-Olds T."/>
            <person name="Schumaker K.S."/>
            <person name="Wang X."/>
        </authorList>
    </citation>
    <scope>NUCLEOTIDE SEQUENCE [LARGE SCALE GENOMIC DNA]</scope>
</reference>
<evidence type="ECO:0000313" key="19">
    <source>
        <dbReference type="EMBL" id="ESQ37912.1"/>
    </source>
</evidence>
<dbReference type="InterPro" id="IPR027417">
    <property type="entry name" value="P-loop_NTPase"/>
</dbReference>
<dbReference type="Pfam" id="PF11886">
    <property type="entry name" value="TOC159_MAD"/>
    <property type="match status" value="1"/>
</dbReference>
<comment type="subcellular location">
    <subcellularLocation>
        <location evidence="15">Plastid</location>
        <location evidence="15">Chloroplast outer membrane</location>
        <topology evidence="15">Single-pass membrane protein</topology>
    </subcellularLocation>
</comment>
<keyword evidence="10" id="KW-0460">Magnesium</keyword>
<dbReference type="PROSITE" id="PS51720">
    <property type="entry name" value="G_AIG1"/>
    <property type="match status" value="1"/>
</dbReference>
<dbReference type="PANTHER" id="PTHR10903:SF120">
    <property type="entry name" value="TRANSLOCASE OF CHLOROPLAST 159, CHLOROPLASTIC"/>
    <property type="match status" value="1"/>
</dbReference>
<sequence length="885" mass="96584">QDVVAGRGYNEHEVLSNVKGSNTSSQSLAGKSESCVAGGTNDSSLYNSDQSALPMTDSVTSVSPESGSSSLSTMSEVETVEEEDGLESKDGIKEERSFDDDNKSDQVVQEEIVNFTCTESKDSPIVSVDAKEDSKSAAESSQPSSDGTKNLSVEPPAPPRPKGFNIFPSLKLAMDEESVHNLSEAEKHKLEKLQSLRVKYLRLVHRLRQSIDISIAEHVLHRLALLSGKGSGQSFSLDAAKKKAMESEAEGEDDLNFSVNILVLGKSGVGKSATINSIFGEQNAPIDAFGPSTTSVREISGTVGGVKITIIDTPGLKSSAMDQNANSKMLSSVKKAMKKCPPDVVLYVDRLDTQTKDLNNLLLIKTIAASLGPSILKNAIVTLTHAASAPPDGPSGNPLNYDVFVSQCSYLIQQSIGQAVGLTYSGPMTPVSLVENHPLCRKNRAGEKILPNGQAWKPGLLLLCYSLKVLSEAVSLSIPPQESKFFGSRVRAPPLSSILSWLLPSRAHLKLPADQGGAGVDSDIEIDDVSDSEQEEDDEYDQLPPFKPLRKSQLAKLSKEQRNAYFDEYNYREKLLKRKQWKEELRRMRETKKNGKKIEDEPEEEEDDPLASSSPALLPDIELPTSFDSDNSAYRYRSLEPTSKFLTRSLLDPRGWDNDCGFDCVIAEHSLAIAKRFPAAFTVQMTKDKKEFNIHLESSVCAKHGDNRSTMAELHILGSEQLMYLLRGETKAKIFKKNKMTFGGTMAFIDRNIVTGLKLEDQIALGKRLVLVGNAGTTRSQGDSAYEANLEVRFREADFPIGQNQLALGLSLTKSNDDLTLKPNLRSQVCIGGDTRLAASASIDNKRFGQVTVRASGSDQWQISGMAILALAMTIYKRFIRSGDS</sequence>
<evidence type="ECO:0000256" key="12">
    <source>
        <dbReference type="ARBA" id="ARBA00022989"/>
    </source>
</evidence>
<dbReference type="AlphaFoldDB" id="V4L6H7"/>
<dbReference type="Pfam" id="PF04548">
    <property type="entry name" value="AIG1"/>
    <property type="match status" value="1"/>
</dbReference>
<dbReference type="Gramene" id="ESQ37912">
    <property type="protein sequence ID" value="ESQ37912"/>
    <property type="gene ID" value="EUTSA_v10029135mg"/>
</dbReference>
<dbReference type="GO" id="GO:0045036">
    <property type="term" value="P:protein targeting to chloroplast"/>
    <property type="evidence" value="ECO:0007669"/>
    <property type="project" value="InterPro"/>
</dbReference>
<feature type="compositionally biased region" description="Low complexity" evidence="17">
    <location>
        <begin position="57"/>
        <end position="77"/>
    </location>
</feature>
<dbReference type="STRING" id="72664.V4L6H7"/>
<comment type="cofactor">
    <cofactor evidence="1">
        <name>Mg(2+)</name>
        <dbReference type="ChEBI" id="CHEBI:18420"/>
    </cofactor>
</comment>
<feature type="compositionally biased region" description="Basic and acidic residues" evidence="17">
    <location>
        <begin position="86"/>
        <end position="104"/>
    </location>
</feature>
<accession>V4L6H7</accession>
<keyword evidence="11" id="KW-0653">Protein transport</keyword>
<dbReference type="InterPro" id="IPR005690">
    <property type="entry name" value="Toc86_159"/>
</dbReference>
<keyword evidence="2" id="KW-0813">Transport</keyword>
<keyword evidence="12" id="KW-1133">Transmembrane helix</keyword>
<dbReference type="eggNOG" id="ENOG502QR60">
    <property type="taxonomic scope" value="Eukaryota"/>
</dbReference>
<proteinExistence type="inferred from homology"/>
<dbReference type="InterPro" id="IPR045058">
    <property type="entry name" value="GIMA/IAN/Toc"/>
</dbReference>
<evidence type="ECO:0000256" key="17">
    <source>
        <dbReference type="SAM" id="MobiDB-lite"/>
    </source>
</evidence>
<evidence type="ECO:0000256" key="3">
    <source>
        <dbReference type="ARBA" id="ARBA00022528"/>
    </source>
</evidence>
<feature type="non-terminal residue" evidence="19">
    <location>
        <position position="1"/>
    </location>
</feature>
<dbReference type="CDD" id="cd01853">
    <property type="entry name" value="Toc34_like"/>
    <property type="match status" value="1"/>
</dbReference>
<evidence type="ECO:0000256" key="1">
    <source>
        <dbReference type="ARBA" id="ARBA00001946"/>
    </source>
</evidence>
<evidence type="ECO:0000256" key="9">
    <source>
        <dbReference type="ARBA" id="ARBA00022805"/>
    </source>
</evidence>
<dbReference type="GO" id="GO:0015031">
    <property type="term" value="P:protein transport"/>
    <property type="evidence" value="ECO:0007669"/>
    <property type="project" value="UniProtKB-KW"/>
</dbReference>
<keyword evidence="14" id="KW-0472">Membrane</keyword>
<dbReference type="KEGG" id="eus:EUTSA_v10029135mg"/>
<dbReference type="PANTHER" id="PTHR10903">
    <property type="entry name" value="GTPASE, IMAP FAMILY MEMBER-RELATED"/>
    <property type="match status" value="1"/>
</dbReference>
<keyword evidence="13" id="KW-0342">GTP-binding</keyword>
<evidence type="ECO:0000256" key="13">
    <source>
        <dbReference type="ARBA" id="ARBA00023134"/>
    </source>
</evidence>